<dbReference type="EC" id="3.2.1.23" evidence="3 7"/>
<dbReference type="Pfam" id="PF21467">
    <property type="entry name" value="BetaGal_gal-bd"/>
    <property type="match status" value="1"/>
</dbReference>
<dbReference type="Pfam" id="PF17834">
    <property type="entry name" value="GHD"/>
    <property type="match status" value="1"/>
</dbReference>
<comment type="caution">
    <text evidence="10">The sequence shown here is derived from an EMBL/GenBank/DDBJ whole genome shotgun (WGS) entry which is preliminary data.</text>
</comment>
<dbReference type="FunFam" id="3.20.20.80:FF:000006">
    <property type="entry name" value="Beta-galactosidase"/>
    <property type="match status" value="1"/>
</dbReference>
<keyword evidence="4" id="KW-0732">Signal</keyword>
<dbReference type="OrthoDB" id="1657402at2759"/>
<evidence type="ECO:0000256" key="2">
    <source>
        <dbReference type="ARBA" id="ARBA00009809"/>
    </source>
</evidence>
<dbReference type="CDD" id="cd22842">
    <property type="entry name" value="Gal_Rha_Lectin_BGal"/>
    <property type="match status" value="1"/>
</dbReference>
<dbReference type="GO" id="GO:0004565">
    <property type="term" value="F:beta-galactosidase activity"/>
    <property type="evidence" value="ECO:0007669"/>
    <property type="project" value="UniProtKB-EC"/>
</dbReference>
<evidence type="ECO:0000256" key="8">
    <source>
        <dbReference type="RuleBase" id="RU003679"/>
    </source>
</evidence>
<evidence type="ECO:0000259" key="9">
    <source>
        <dbReference type="PROSITE" id="PS50228"/>
    </source>
</evidence>
<organism evidence="10 11">
    <name type="scientific">Senna tora</name>
    <dbReference type="NCBI Taxonomy" id="362788"/>
    <lineage>
        <taxon>Eukaryota</taxon>
        <taxon>Viridiplantae</taxon>
        <taxon>Streptophyta</taxon>
        <taxon>Embryophyta</taxon>
        <taxon>Tracheophyta</taxon>
        <taxon>Spermatophyta</taxon>
        <taxon>Magnoliopsida</taxon>
        <taxon>eudicotyledons</taxon>
        <taxon>Gunneridae</taxon>
        <taxon>Pentapetalae</taxon>
        <taxon>rosids</taxon>
        <taxon>fabids</taxon>
        <taxon>Fabales</taxon>
        <taxon>Fabaceae</taxon>
        <taxon>Caesalpinioideae</taxon>
        <taxon>Cassia clade</taxon>
        <taxon>Senna</taxon>
    </lineage>
</organism>
<sequence>MWPHLIQKAKDGGLNMIETYVFWNKHEPVPGQYNFEGGNDIVKFLNLVAAAGLYVHLRIGPYVCAEWNYGGFPVWLHLIPGIQFRTDNQPFKAQMQRFTAKIVDLMKQNKLFASQGGPIVMSQIENEYGNIHWAHGAAGKTYINWAASMASSLDTGVPWNMCQQPDAPHPMINTCNGFYCDQFTPNSDQKPKMWTEMWSGWFLTFGSAVPYRPVEDVAFAVARFFQRGGTLNNYYMYHGGTNFGRTSGGPFISTSYDYDAPIDEYGHIRQPKWGHLKDLHKTIMLCEEALIATDPNITSLGHNLEAAVYQTESSCAAFLANVDAKSDAKVRFRGKSYNLPAWSVSILPDCKNVAFNTAKINSVSMTSSFTREPLREDINSVEGSMARWVWISEPVGISGADTFTRRGLLEQITTTADKSDYLWYSLSIDLEDDGGPQTVLHIESLGHALHAFINGKLAGSGIGDSAKVVDIPVTLVARKNKIDLLSLTVGLQNSGAFFDRAGAGITGPVILNGLKNGSSLNLTSYHWTYQIGLRGDHLGLSAGSSEQWISGPSLPKNQPLTWYKQSFFAAPSGSNPVAIDLTGMGKGEAWINGQSIGRFWPTLVAPNNGCTEACDYRGSYSQTKCLKNCGQPSQSLYHVPRSWLKPRDNVIVLFEEVGGDPTKITFVTRQIGSLCAHVSESHPPPLDLWNSDTKSRKKRGPVLSLQCPYPNQVISSIKFASFGTPQGACGNFSHGSCSSSTSLSILEKACVGSRNCSVGVSVHTFGDACRGVSKSLAVEAACT</sequence>
<proteinExistence type="inferred from homology"/>
<dbReference type="PROSITE" id="PS01182">
    <property type="entry name" value="GLYCOSYL_HYDROL_F35"/>
    <property type="match status" value="1"/>
</dbReference>
<dbReference type="PRINTS" id="PR00742">
    <property type="entry name" value="GLHYDRLASE35"/>
</dbReference>
<keyword evidence="11" id="KW-1185">Reference proteome</keyword>
<comment type="similarity">
    <text evidence="2 8">Belongs to the glycosyl hydrolase 35 family.</text>
</comment>
<dbReference type="GO" id="GO:0030246">
    <property type="term" value="F:carbohydrate binding"/>
    <property type="evidence" value="ECO:0007669"/>
    <property type="project" value="InterPro"/>
</dbReference>
<dbReference type="InterPro" id="IPR041392">
    <property type="entry name" value="GHD"/>
</dbReference>
<evidence type="ECO:0000256" key="5">
    <source>
        <dbReference type="ARBA" id="ARBA00022801"/>
    </source>
</evidence>
<dbReference type="FunFam" id="2.60.120.260:FF:000076">
    <property type="entry name" value="Beta-galactosidase"/>
    <property type="match status" value="1"/>
</dbReference>
<dbReference type="Pfam" id="PF01301">
    <property type="entry name" value="Glyco_hydro_35"/>
    <property type="match status" value="1"/>
</dbReference>
<dbReference type="SUPFAM" id="SSF51445">
    <property type="entry name" value="(Trans)glycosidases"/>
    <property type="match status" value="1"/>
</dbReference>
<dbReference type="PROSITE" id="PS50228">
    <property type="entry name" value="SUEL_LECTIN"/>
    <property type="match status" value="1"/>
</dbReference>
<feature type="domain" description="SUEL-type lectin" evidence="9">
    <location>
        <begin position="697"/>
        <end position="783"/>
    </location>
</feature>
<dbReference type="InterPro" id="IPR019801">
    <property type="entry name" value="Glyco_hydro_35_CS"/>
</dbReference>
<name>A0A834SJR0_9FABA</name>
<dbReference type="AlphaFoldDB" id="A0A834SJR0"/>
<gene>
    <name evidence="10" type="ORF">G2W53_037731</name>
</gene>
<evidence type="ECO:0000256" key="6">
    <source>
        <dbReference type="ARBA" id="ARBA00023295"/>
    </source>
</evidence>
<keyword evidence="5 7" id="KW-0378">Hydrolase</keyword>
<dbReference type="InterPro" id="IPR008979">
    <property type="entry name" value="Galactose-bd-like_sf"/>
</dbReference>
<dbReference type="Pfam" id="PF02140">
    <property type="entry name" value="SUEL_Lectin"/>
    <property type="match status" value="1"/>
</dbReference>
<dbReference type="Gene3D" id="2.60.120.260">
    <property type="entry name" value="Galactose-binding domain-like"/>
    <property type="match status" value="2"/>
</dbReference>
<comment type="catalytic activity">
    <reaction evidence="1 7">
        <text>Hydrolysis of terminal non-reducing beta-D-galactose residues in beta-D-galactosides.</text>
        <dbReference type="EC" id="3.2.1.23"/>
    </reaction>
</comment>
<dbReference type="Gene3D" id="3.20.20.80">
    <property type="entry name" value="Glycosidases"/>
    <property type="match status" value="1"/>
</dbReference>
<dbReference type="FunFam" id="2.60.120.260:FF:000142">
    <property type="entry name" value="Beta-galactosidase"/>
    <property type="match status" value="1"/>
</dbReference>
<evidence type="ECO:0000256" key="4">
    <source>
        <dbReference type="ARBA" id="ARBA00022729"/>
    </source>
</evidence>
<dbReference type="EMBL" id="JAAIUW010000012">
    <property type="protein sequence ID" value="KAF7805570.1"/>
    <property type="molecule type" value="Genomic_DNA"/>
</dbReference>
<dbReference type="InterPro" id="IPR001944">
    <property type="entry name" value="Glycoside_Hdrlase_35"/>
</dbReference>
<dbReference type="PANTHER" id="PTHR23421">
    <property type="entry name" value="BETA-GALACTOSIDASE RELATED"/>
    <property type="match status" value="1"/>
</dbReference>
<evidence type="ECO:0000256" key="1">
    <source>
        <dbReference type="ARBA" id="ARBA00001412"/>
    </source>
</evidence>
<protein>
    <recommendedName>
        <fullName evidence="3 7">Beta-galactosidase</fullName>
        <ecNumber evidence="3 7">3.2.1.23</ecNumber>
    </recommendedName>
</protein>
<evidence type="ECO:0000256" key="7">
    <source>
        <dbReference type="RuleBase" id="RU000675"/>
    </source>
</evidence>
<dbReference type="Proteomes" id="UP000634136">
    <property type="component" value="Unassembled WGS sequence"/>
</dbReference>
<dbReference type="Gene3D" id="2.60.120.740">
    <property type="match status" value="1"/>
</dbReference>
<dbReference type="InterPro" id="IPR048913">
    <property type="entry name" value="BetaGal_gal-bd"/>
</dbReference>
<dbReference type="InterPro" id="IPR031330">
    <property type="entry name" value="Gly_Hdrlase_35_cat"/>
</dbReference>
<evidence type="ECO:0000313" key="11">
    <source>
        <dbReference type="Proteomes" id="UP000634136"/>
    </source>
</evidence>
<dbReference type="SUPFAM" id="SSF49785">
    <property type="entry name" value="Galactose-binding domain-like"/>
    <property type="match status" value="2"/>
</dbReference>
<dbReference type="InterPro" id="IPR017853">
    <property type="entry name" value="GH"/>
</dbReference>
<dbReference type="InterPro" id="IPR043159">
    <property type="entry name" value="Lectin_gal-bd_sf"/>
</dbReference>
<evidence type="ECO:0000256" key="3">
    <source>
        <dbReference type="ARBA" id="ARBA00012756"/>
    </source>
</evidence>
<keyword evidence="6 7" id="KW-0326">Glycosidase</keyword>
<evidence type="ECO:0000313" key="10">
    <source>
        <dbReference type="EMBL" id="KAF7805570.1"/>
    </source>
</evidence>
<dbReference type="GO" id="GO:0005975">
    <property type="term" value="P:carbohydrate metabolic process"/>
    <property type="evidence" value="ECO:0007669"/>
    <property type="project" value="InterPro"/>
</dbReference>
<accession>A0A834SJR0</accession>
<dbReference type="InterPro" id="IPR000922">
    <property type="entry name" value="Lectin_gal-bd_dom"/>
</dbReference>
<reference evidence="10" key="1">
    <citation type="submission" date="2020-09" db="EMBL/GenBank/DDBJ databases">
        <title>Genome-Enabled Discovery of Anthraquinone Biosynthesis in Senna tora.</title>
        <authorList>
            <person name="Kang S.-H."/>
            <person name="Pandey R.P."/>
            <person name="Lee C.-M."/>
            <person name="Sim J.-S."/>
            <person name="Jeong J.-T."/>
            <person name="Choi B.-S."/>
            <person name="Jung M."/>
            <person name="Ginzburg D."/>
            <person name="Zhao K."/>
            <person name="Won S.Y."/>
            <person name="Oh T.-J."/>
            <person name="Yu Y."/>
            <person name="Kim N.-H."/>
            <person name="Lee O.R."/>
            <person name="Lee T.-H."/>
            <person name="Bashyal P."/>
            <person name="Kim T.-S."/>
            <person name="Lee W.-H."/>
            <person name="Kawkins C."/>
            <person name="Kim C.-K."/>
            <person name="Kim J.S."/>
            <person name="Ahn B.O."/>
            <person name="Rhee S.Y."/>
            <person name="Sohng J.K."/>
        </authorList>
    </citation>
    <scope>NUCLEOTIDE SEQUENCE</scope>
    <source>
        <tissue evidence="10">Leaf</tissue>
    </source>
</reference>